<evidence type="ECO:0000259" key="1">
    <source>
        <dbReference type="Pfam" id="PF00534"/>
    </source>
</evidence>
<dbReference type="Gene3D" id="3.40.50.2000">
    <property type="entry name" value="Glycogen Phosphorylase B"/>
    <property type="match status" value="2"/>
</dbReference>
<dbReference type="CDD" id="cd03814">
    <property type="entry name" value="GT4-like"/>
    <property type="match status" value="1"/>
</dbReference>
<feature type="domain" description="Glycosyl transferase family 1" evidence="1">
    <location>
        <begin position="199"/>
        <end position="349"/>
    </location>
</feature>
<dbReference type="Pfam" id="PF13439">
    <property type="entry name" value="Glyco_transf_4"/>
    <property type="match status" value="1"/>
</dbReference>
<dbReference type="AlphaFoldDB" id="A0A6J4LD96"/>
<evidence type="ECO:0000259" key="2">
    <source>
        <dbReference type="Pfam" id="PF13439"/>
    </source>
</evidence>
<evidence type="ECO:0000313" key="3">
    <source>
        <dbReference type="EMBL" id="CAA9330178.1"/>
    </source>
</evidence>
<dbReference type="PANTHER" id="PTHR45947">
    <property type="entry name" value="SULFOQUINOVOSYL TRANSFERASE SQD2"/>
    <property type="match status" value="1"/>
</dbReference>
<dbReference type="EMBL" id="CADCTW010000116">
    <property type="protein sequence ID" value="CAA9330178.1"/>
    <property type="molecule type" value="Genomic_DNA"/>
</dbReference>
<reference evidence="3" key="1">
    <citation type="submission" date="2020-02" db="EMBL/GenBank/DDBJ databases">
        <authorList>
            <person name="Meier V. D."/>
        </authorList>
    </citation>
    <scope>NUCLEOTIDE SEQUENCE</scope>
    <source>
        <strain evidence="3">AVDCRST_MAG68</strain>
    </source>
</reference>
<dbReference type="InterPro" id="IPR001296">
    <property type="entry name" value="Glyco_trans_1"/>
</dbReference>
<keyword evidence="3" id="KW-0808">Transferase</keyword>
<dbReference type="GO" id="GO:0016757">
    <property type="term" value="F:glycosyltransferase activity"/>
    <property type="evidence" value="ECO:0007669"/>
    <property type="project" value="InterPro"/>
</dbReference>
<feature type="domain" description="Glycosyltransferase subfamily 4-like N-terminal" evidence="2">
    <location>
        <begin position="14"/>
        <end position="180"/>
    </location>
</feature>
<protein>
    <submittedName>
        <fullName evidence="3">Glycosyl transferase, group 1</fullName>
    </submittedName>
</protein>
<accession>A0A6J4LD96</accession>
<dbReference type="InterPro" id="IPR028098">
    <property type="entry name" value="Glyco_trans_4-like_N"/>
</dbReference>
<proteinExistence type="predicted"/>
<organism evidence="3">
    <name type="scientific">uncultured Gemmatimonadota bacterium</name>
    <dbReference type="NCBI Taxonomy" id="203437"/>
    <lineage>
        <taxon>Bacteria</taxon>
        <taxon>Pseudomonadati</taxon>
        <taxon>Gemmatimonadota</taxon>
        <taxon>environmental samples</taxon>
    </lineage>
</organism>
<dbReference type="SUPFAM" id="SSF53756">
    <property type="entry name" value="UDP-Glycosyltransferase/glycogen phosphorylase"/>
    <property type="match status" value="1"/>
</dbReference>
<dbReference type="PANTHER" id="PTHR45947:SF3">
    <property type="entry name" value="SULFOQUINOVOSYL TRANSFERASE SQD2"/>
    <property type="match status" value="1"/>
</dbReference>
<name>A0A6J4LD96_9BACT</name>
<dbReference type="InterPro" id="IPR050194">
    <property type="entry name" value="Glycosyltransferase_grp1"/>
</dbReference>
<gene>
    <name evidence="3" type="ORF">AVDCRST_MAG68-2369</name>
</gene>
<dbReference type="Pfam" id="PF00534">
    <property type="entry name" value="Glycos_transf_1"/>
    <property type="match status" value="1"/>
</dbReference>
<sequence length="379" mass="42509">MKVAYFTESLLPHVDGVSLTLAQLFGTLEARGVDFRIFSPFTPGPEISWSTRVHGIPYIRFPLYKDYRLASPIGHRASQRLDEYQPDLIHVVSPTPINVRAEKYGRRRGVPVVSSFHTHFVSYFRFYGFGGLEPLGWKMMRRFYGRCEVVYAPSHSIIRELAEHGIRNTELWSRGIDLGRFSPTIRDPALRRLAGADSDDTPILLLVSRLVKEKDLADLVEMERILRERGSDHRLVLVGDGPMREQLQAELPGACFPGHQDGEALARWFASGDVFVFPSTTETFGNVVLEAQASGLPAVVVDRGGPPDLVRPGETGFVARANDPADLADHVEKLLRDPGERRRMGALARAAASERDWQAINGRLIDSYARVIERGPERR</sequence>